<dbReference type="Gene3D" id="3.40.190.10">
    <property type="entry name" value="Periplasmic binding protein-like II"/>
    <property type="match status" value="1"/>
</dbReference>
<dbReference type="InterPro" id="IPR042100">
    <property type="entry name" value="Bug_dom1"/>
</dbReference>
<dbReference type="OrthoDB" id="8678477at2"/>
<protein>
    <recommendedName>
        <fullName evidence="5">Tripartite tricarboxylate transporter substrate binding protein</fullName>
    </recommendedName>
</protein>
<geneLocation type="plasmid" evidence="3">
    <name>unnamed1</name>
</geneLocation>
<dbReference type="Proteomes" id="UP000295294">
    <property type="component" value="Plasmid unnamed1"/>
</dbReference>
<name>A0A4P7LHQ3_9BURK</name>
<dbReference type="AlphaFoldDB" id="A0A4P7LHQ3"/>
<reference evidence="3 4" key="1">
    <citation type="submission" date="2019-03" db="EMBL/GenBank/DDBJ databases">
        <title>Efficiently degradation of phenoxyalkanoic acid herbicides by Cupriavidus oxalaticus strain X32.</title>
        <authorList>
            <person name="Sheng X."/>
        </authorList>
    </citation>
    <scope>NUCLEOTIDE SEQUENCE [LARGE SCALE GENOMIC DNA]</scope>
    <source>
        <strain evidence="3 4">X32</strain>
        <plasmid evidence="3 4">unnamed1</plasmid>
    </source>
</reference>
<evidence type="ECO:0000313" key="3">
    <source>
        <dbReference type="EMBL" id="QBY55686.1"/>
    </source>
</evidence>
<feature type="region of interest" description="Disordered" evidence="2">
    <location>
        <begin position="1"/>
        <end position="42"/>
    </location>
</feature>
<dbReference type="InterPro" id="IPR005064">
    <property type="entry name" value="BUG"/>
</dbReference>
<gene>
    <name evidence="3" type="ORF">E0W60_32395</name>
</gene>
<evidence type="ECO:0000256" key="1">
    <source>
        <dbReference type="ARBA" id="ARBA00006987"/>
    </source>
</evidence>
<evidence type="ECO:0008006" key="5">
    <source>
        <dbReference type="Google" id="ProtNLM"/>
    </source>
</evidence>
<organism evidence="3 4">
    <name type="scientific">Cupriavidus oxalaticus</name>
    <dbReference type="NCBI Taxonomy" id="96344"/>
    <lineage>
        <taxon>Bacteria</taxon>
        <taxon>Pseudomonadati</taxon>
        <taxon>Pseudomonadota</taxon>
        <taxon>Betaproteobacteria</taxon>
        <taxon>Burkholderiales</taxon>
        <taxon>Burkholderiaceae</taxon>
        <taxon>Cupriavidus</taxon>
    </lineage>
</organism>
<evidence type="ECO:0000313" key="4">
    <source>
        <dbReference type="Proteomes" id="UP000295294"/>
    </source>
</evidence>
<dbReference type="Gene3D" id="3.40.190.150">
    <property type="entry name" value="Bordetella uptake gene, domain 1"/>
    <property type="match status" value="1"/>
</dbReference>
<keyword evidence="3" id="KW-0614">Plasmid</keyword>
<proteinExistence type="inferred from homology"/>
<dbReference type="EMBL" id="CP038636">
    <property type="protein sequence ID" value="QBY55686.1"/>
    <property type="molecule type" value="Genomic_DNA"/>
</dbReference>
<dbReference type="PANTHER" id="PTHR42928:SF5">
    <property type="entry name" value="BLR1237 PROTEIN"/>
    <property type="match status" value="1"/>
</dbReference>
<dbReference type="PANTHER" id="PTHR42928">
    <property type="entry name" value="TRICARBOXYLATE-BINDING PROTEIN"/>
    <property type="match status" value="1"/>
</dbReference>
<sequence length="177" mass="18845">MLQPAAQLGGLPRGRRGVPRQTHAGLPRRVKVAGPQGAAAPRGRRVKGNLYKKLPYDTARDLVPVALGAYSPNLLAVREDSPIRSLKDFVALARSKPGKLNYASAGNGTSNHLTMEYFKSLAGIDLTQVPYKGSAPMVTDLLGGQVGRTDGSGLPFQNQAVAQRWAMVDSTSNARVL</sequence>
<accession>A0A4P7LHQ3</accession>
<comment type="similarity">
    <text evidence="1">Belongs to the UPF0065 (bug) family.</text>
</comment>
<dbReference type="SUPFAM" id="SSF53850">
    <property type="entry name" value="Periplasmic binding protein-like II"/>
    <property type="match status" value="1"/>
</dbReference>
<evidence type="ECO:0000256" key="2">
    <source>
        <dbReference type="SAM" id="MobiDB-lite"/>
    </source>
</evidence>
<dbReference type="KEGG" id="cox:E0W60_32395"/>
<dbReference type="Pfam" id="PF03401">
    <property type="entry name" value="TctC"/>
    <property type="match status" value="1"/>
</dbReference>